<feature type="domain" description="Helicase XPB/Ssl2 N-terminal" evidence="5">
    <location>
        <begin position="133"/>
        <end position="220"/>
    </location>
</feature>
<gene>
    <name evidence="6" type="ORF">PIB30_007799</name>
</gene>
<reference evidence="6 7" key="1">
    <citation type="journal article" date="2023" name="Plants (Basel)">
        <title>Bridging the Gap: Combining Genomics and Transcriptomics Approaches to Understand Stylosanthes scabra, an Orphan Legume from the Brazilian Caatinga.</title>
        <authorList>
            <person name="Ferreira-Neto J.R.C."/>
            <person name="da Silva M.D."/>
            <person name="Binneck E."/>
            <person name="de Melo N.F."/>
            <person name="da Silva R.H."/>
            <person name="de Melo A.L.T.M."/>
            <person name="Pandolfi V."/>
            <person name="Bustamante F.O."/>
            <person name="Brasileiro-Vidal A.C."/>
            <person name="Benko-Iseppon A.M."/>
        </authorList>
    </citation>
    <scope>NUCLEOTIDE SEQUENCE [LARGE SCALE GENOMIC DNA]</scope>
    <source>
        <tissue evidence="6">Leaves</tissue>
    </source>
</reference>
<dbReference type="InterPro" id="IPR032830">
    <property type="entry name" value="XPB/Ssl2_N"/>
</dbReference>
<keyword evidence="4" id="KW-0067">ATP-binding</keyword>
<proteinExistence type="predicted"/>
<evidence type="ECO:0000256" key="4">
    <source>
        <dbReference type="ARBA" id="ARBA00022840"/>
    </source>
</evidence>
<evidence type="ECO:0000256" key="2">
    <source>
        <dbReference type="ARBA" id="ARBA00022801"/>
    </source>
</evidence>
<evidence type="ECO:0000259" key="5">
    <source>
        <dbReference type="Pfam" id="PF13625"/>
    </source>
</evidence>
<dbReference type="EMBL" id="JASCZI010271877">
    <property type="protein sequence ID" value="MED6216455.1"/>
    <property type="molecule type" value="Genomic_DNA"/>
</dbReference>
<dbReference type="Pfam" id="PF13625">
    <property type="entry name" value="Helicase_C_3"/>
    <property type="match status" value="1"/>
</dbReference>
<name>A0ABU6Z4D9_9FABA</name>
<dbReference type="PANTHER" id="PTHR11274:SF0">
    <property type="entry name" value="GENERAL TRANSCRIPTION AND DNA REPAIR FACTOR IIH HELICASE SUBUNIT XPB"/>
    <property type="match status" value="1"/>
</dbReference>
<comment type="caution">
    <text evidence="6">The sequence shown here is derived from an EMBL/GenBank/DDBJ whole genome shotgun (WGS) entry which is preliminary data.</text>
</comment>
<keyword evidence="2" id="KW-0378">Hydrolase</keyword>
<evidence type="ECO:0000313" key="6">
    <source>
        <dbReference type="EMBL" id="MED6216455.1"/>
    </source>
</evidence>
<dbReference type="Proteomes" id="UP001341840">
    <property type="component" value="Unassembled WGS sequence"/>
</dbReference>
<dbReference type="InterPro" id="IPR050615">
    <property type="entry name" value="ATP-dep_DNA_Helicase"/>
</dbReference>
<keyword evidence="7" id="KW-1185">Reference proteome</keyword>
<dbReference type="Gene3D" id="1.10.10.2130">
    <property type="entry name" value="DEAH helicase family, winged-helix domain"/>
    <property type="match status" value="1"/>
</dbReference>
<accession>A0ABU6Z4D9</accession>
<evidence type="ECO:0000313" key="7">
    <source>
        <dbReference type="Proteomes" id="UP001341840"/>
    </source>
</evidence>
<dbReference type="PANTHER" id="PTHR11274">
    <property type="entry name" value="RAD25/XP-B DNA REPAIR HELICASE"/>
    <property type="match status" value="1"/>
</dbReference>
<evidence type="ECO:0000256" key="1">
    <source>
        <dbReference type="ARBA" id="ARBA00022741"/>
    </source>
</evidence>
<sequence>MREILWLDIRSIFIQFLELSKASSECLSATLSNVEEKWNPNCTVFVGFTLTTEDDQRRITDDDDVYGAEKAHDDDEDARTKDFSKLELKPETRSPRSPFLRLVATAAYFWRRPLLCTSIHTIFSLPSPSLPEESMHEYNLTPHSLYAAVSVGLETETIMTVLNKLSKIRLPAEMIKFIHDSAANYGKVKLVLKKNRYFVESPFPEVLKTLLKDETISRAMIVSEGTNGDGFTISKVTGEIEGTHDELFNEAERSSLAGSVLYLKSLDLPDIYILKFDFLDPPPSSASLQDTLRQLHLIDAIDENGAITSIRQKMAAWQPCNPVVGGPVKSQLVHEVDPLVGEIEKVAYMKSVTCRSVFLMSQ</sequence>
<dbReference type="InterPro" id="IPR042035">
    <property type="entry name" value="DEAH_win-hel_dom"/>
</dbReference>
<evidence type="ECO:0000256" key="3">
    <source>
        <dbReference type="ARBA" id="ARBA00022806"/>
    </source>
</evidence>
<organism evidence="6 7">
    <name type="scientific">Stylosanthes scabra</name>
    <dbReference type="NCBI Taxonomy" id="79078"/>
    <lineage>
        <taxon>Eukaryota</taxon>
        <taxon>Viridiplantae</taxon>
        <taxon>Streptophyta</taxon>
        <taxon>Embryophyta</taxon>
        <taxon>Tracheophyta</taxon>
        <taxon>Spermatophyta</taxon>
        <taxon>Magnoliopsida</taxon>
        <taxon>eudicotyledons</taxon>
        <taxon>Gunneridae</taxon>
        <taxon>Pentapetalae</taxon>
        <taxon>rosids</taxon>
        <taxon>fabids</taxon>
        <taxon>Fabales</taxon>
        <taxon>Fabaceae</taxon>
        <taxon>Papilionoideae</taxon>
        <taxon>50 kb inversion clade</taxon>
        <taxon>dalbergioids sensu lato</taxon>
        <taxon>Dalbergieae</taxon>
        <taxon>Pterocarpus clade</taxon>
        <taxon>Stylosanthes</taxon>
    </lineage>
</organism>
<keyword evidence="1" id="KW-0547">Nucleotide-binding</keyword>
<keyword evidence="3" id="KW-0347">Helicase</keyword>
<protein>
    <recommendedName>
        <fullName evidence="5">Helicase XPB/Ssl2 N-terminal domain-containing protein</fullName>
    </recommendedName>
</protein>